<dbReference type="Gene3D" id="3.40.960.10">
    <property type="entry name" value="VSR Endonuclease"/>
    <property type="match status" value="1"/>
</dbReference>
<dbReference type="eggNOG" id="COG2852">
    <property type="taxonomic scope" value="Bacteria"/>
</dbReference>
<dbReference type="AlphaFoldDB" id="H0R5G1"/>
<evidence type="ECO:0000313" key="2">
    <source>
        <dbReference type="Proteomes" id="UP000035034"/>
    </source>
</evidence>
<dbReference type="STRING" id="1077974.GOEFS_110_00400"/>
<protein>
    <recommendedName>
        <fullName evidence="3">DUF559 domain-containing protein</fullName>
    </recommendedName>
</protein>
<dbReference type="Proteomes" id="UP000035034">
    <property type="component" value="Unassembled WGS sequence"/>
</dbReference>
<comment type="caution">
    <text evidence="1">The sequence shown here is derived from an EMBL/GenBank/DDBJ whole genome shotgun (WGS) entry which is preliminary data.</text>
</comment>
<name>H0R5G1_9ACTN</name>
<evidence type="ECO:0000313" key="1">
    <source>
        <dbReference type="EMBL" id="GAB20312.1"/>
    </source>
</evidence>
<gene>
    <name evidence="1" type="ORF">GOEFS_110_00400</name>
</gene>
<keyword evidence="2" id="KW-1185">Reference proteome</keyword>
<evidence type="ECO:0008006" key="3">
    <source>
        <dbReference type="Google" id="ProtNLM"/>
    </source>
</evidence>
<organism evidence="1 2">
    <name type="scientific">Gordonia effusa NBRC 100432</name>
    <dbReference type="NCBI Taxonomy" id="1077974"/>
    <lineage>
        <taxon>Bacteria</taxon>
        <taxon>Bacillati</taxon>
        <taxon>Actinomycetota</taxon>
        <taxon>Actinomycetes</taxon>
        <taxon>Mycobacteriales</taxon>
        <taxon>Gordoniaceae</taxon>
        <taxon>Gordonia</taxon>
    </lineage>
</organism>
<accession>H0R5G1</accession>
<dbReference type="EMBL" id="BAEH01000110">
    <property type="protein sequence ID" value="GAB20312.1"/>
    <property type="molecule type" value="Genomic_DNA"/>
</dbReference>
<sequence length="273" mass="30605">MGWSMDQVKLAKRGEMLIPVAHGWLRSEDADPRVVAAVSAGGALTCVSALGFHKRHGISTIWIPPGHRHTHVRLSKYKKTQAHPAGPFRWCQGFGRPLPVVTAVDSIPVALACAARCLPPEEWIAIVDSILNSMSITIPDIQADMGVVAKSVLAMFGRCDARSQSGTETVARLRLVAAGFNVMVQPEITAHHHADLRVGALLIECDGRLYHSNEKSYREDRARDRVTLIDRWLTMRLTYDDVLYDWDRALEDIRAITRPDRHRIRRKNDPRLT</sequence>
<reference evidence="1 2" key="1">
    <citation type="submission" date="2011-12" db="EMBL/GenBank/DDBJ databases">
        <title>Whole genome shotgun sequence of Gordonia effusa NBRC 100432.</title>
        <authorList>
            <person name="Yoshida I."/>
            <person name="Takarada H."/>
            <person name="Hosoyama A."/>
            <person name="Tsuchikane K."/>
            <person name="Katsumata H."/>
            <person name="Yamazaki S."/>
            <person name="Fujita N."/>
        </authorList>
    </citation>
    <scope>NUCLEOTIDE SEQUENCE [LARGE SCALE GENOMIC DNA]</scope>
    <source>
        <strain evidence="1 2">NBRC 100432</strain>
    </source>
</reference>
<proteinExistence type="predicted"/>